<dbReference type="Proteomes" id="UP001589813">
    <property type="component" value="Unassembled WGS sequence"/>
</dbReference>
<feature type="chain" id="PRO_5046790707" evidence="3">
    <location>
        <begin position="23"/>
        <end position="278"/>
    </location>
</feature>
<feature type="domain" description="Solute-binding protein family 3/N-terminal" evidence="4">
    <location>
        <begin position="32"/>
        <end position="259"/>
    </location>
</feature>
<comment type="caution">
    <text evidence="5">The sequence shown here is derived from an EMBL/GenBank/DDBJ whole genome shotgun (WGS) entry which is preliminary data.</text>
</comment>
<dbReference type="Pfam" id="PF00497">
    <property type="entry name" value="SBP_bac_3"/>
    <property type="match status" value="1"/>
</dbReference>
<sequence length="278" mass="31794">MPTVLIKLLSVALFLLAWPLQAAPPLRADMPVLKLAMYHSPPYYFTEDVAEPHGLSLDLLRPAARQLGLRIEIVVCPFPRCLKMAETGEVDIVAGLLHSPQREQFLHFIQPAMMNFVSSFVFYSRHNQRREIHKVEDLQGSTVTVMRDAVYFNEFDQATNFEKIAVNTEAISLDMVHKGRADYAITVEQTAEGSFSAAGLKITDLKRQPYHVNQNIRGYLAFSRQSPNFQLAPKLEQLLEQQYRAGMFHLLWQKYHLPAIRAQVQRYEKEPLTATPVE</sequence>
<dbReference type="PANTHER" id="PTHR35936">
    <property type="entry name" value="MEMBRANE-BOUND LYTIC MUREIN TRANSGLYCOSYLASE F"/>
    <property type="match status" value="1"/>
</dbReference>
<name>A0ABV6BKH3_9GAMM</name>
<dbReference type="Gene3D" id="3.40.190.10">
    <property type="entry name" value="Periplasmic binding protein-like II"/>
    <property type="match status" value="2"/>
</dbReference>
<dbReference type="PANTHER" id="PTHR35936:SF35">
    <property type="entry name" value="L-CYSTINE-BINDING PROTEIN TCYJ"/>
    <property type="match status" value="1"/>
</dbReference>
<dbReference type="EMBL" id="JBHLXP010000005">
    <property type="protein sequence ID" value="MFC0050018.1"/>
    <property type="molecule type" value="Genomic_DNA"/>
</dbReference>
<accession>A0ABV6BKH3</accession>
<comment type="similarity">
    <text evidence="1">Belongs to the bacterial solute-binding protein 3 family.</text>
</comment>
<dbReference type="InterPro" id="IPR001638">
    <property type="entry name" value="Solute-binding_3/MltF_N"/>
</dbReference>
<keyword evidence="2 3" id="KW-0732">Signal</keyword>
<dbReference type="SUPFAM" id="SSF53850">
    <property type="entry name" value="Periplasmic binding protein-like II"/>
    <property type="match status" value="1"/>
</dbReference>
<protein>
    <submittedName>
        <fullName evidence="5">Substrate-binding periplasmic protein</fullName>
    </submittedName>
</protein>
<gene>
    <name evidence="5" type="ORF">ACFFJP_17080</name>
</gene>
<organism evidence="5 6">
    <name type="scientific">Rheinheimera tilapiae</name>
    <dbReference type="NCBI Taxonomy" id="875043"/>
    <lineage>
        <taxon>Bacteria</taxon>
        <taxon>Pseudomonadati</taxon>
        <taxon>Pseudomonadota</taxon>
        <taxon>Gammaproteobacteria</taxon>
        <taxon>Chromatiales</taxon>
        <taxon>Chromatiaceae</taxon>
        <taxon>Rheinheimera</taxon>
    </lineage>
</organism>
<evidence type="ECO:0000259" key="4">
    <source>
        <dbReference type="SMART" id="SM00062"/>
    </source>
</evidence>
<evidence type="ECO:0000313" key="5">
    <source>
        <dbReference type="EMBL" id="MFC0050018.1"/>
    </source>
</evidence>
<dbReference type="RefSeq" id="WP_377246998.1">
    <property type="nucleotide sequence ID" value="NZ_JBHLXP010000005.1"/>
</dbReference>
<evidence type="ECO:0000313" key="6">
    <source>
        <dbReference type="Proteomes" id="UP001589813"/>
    </source>
</evidence>
<evidence type="ECO:0000256" key="3">
    <source>
        <dbReference type="SAM" id="SignalP"/>
    </source>
</evidence>
<evidence type="ECO:0000256" key="2">
    <source>
        <dbReference type="ARBA" id="ARBA00022729"/>
    </source>
</evidence>
<feature type="signal peptide" evidence="3">
    <location>
        <begin position="1"/>
        <end position="22"/>
    </location>
</feature>
<reference evidence="5 6" key="1">
    <citation type="submission" date="2024-09" db="EMBL/GenBank/DDBJ databases">
        <authorList>
            <person name="Sun Q."/>
            <person name="Mori K."/>
        </authorList>
    </citation>
    <scope>NUCLEOTIDE SEQUENCE [LARGE SCALE GENOMIC DNA]</scope>
    <source>
        <strain evidence="5 6">KCTC 23315</strain>
    </source>
</reference>
<evidence type="ECO:0000256" key="1">
    <source>
        <dbReference type="ARBA" id="ARBA00010333"/>
    </source>
</evidence>
<dbReference type="SMART" id="SM00062">
    <property type="entry name" value="PBPb"/>
    <property type="match status" value="1"/>
</dbReference>
<keyword evidence="6" id="KW-1185">Reference proteome</keyword>
<proteinExistence type="inferred from homology"/>